<sequence>MSTADSDEPDDIVKDPDEVLAAWLVHLQGDSAIDSKSNCMQLCAECKAKDALLAAKDEMIRHLEDEISGLAHNNSNLQVILQRITHSQSQSDEVDTLRQRLRKQEEATASAEHLADIYYKRLTSDGDGELHIVRFGD</sequence>
<evidence type="ECO:0000313" key="2">
    <source>
        <dbReference type="EMBL" id="KIY50024.1"/>
    </source>
</evidence>
<gene>
    <name evidence="2" type="ORF">FISHEDRAFT_72077</name>
</gene>
<keyword evidence="1" id="KW-0175">Coiled coil</keyword>
<evidence type="ECO:0000313" key="3">
    <source>
        <dbReference type="Proteomes" id="UP000054144"/>
    </source>
</evidence>
<dbReference type="Proteomes" id="UP000054144">
    <property type="component" value="Unassembled WGS sequence"/>
</dbReference>
<name>A0A0D7AFX0_9AGAR</name>
<evidence type="ECO:0000256" key="1">
    <source>
        <dbReference type="SAM" id="Coils"/>
    </source>
</evidence>
<reference evidence="2 3" key="1">
    <citation type="journal article" date="2015" name="Fungal Genet. Biol.">
        <title>Evolution of novel wood decay mechanisms in Agaricales revealed by the genome sequences of Fistulina hepatica and Cylindrobasidium torrendii.</title>
        <authorList>
            <person name="Floudas D."/>
            <person name="Held B.W."/>
            <person name="Riley R."/>
            <person name="Nagy L.G."/>
            <person name="Koehler G."/>
            <person name="Ransdell A.S."/>
            <person name="Younus H."/>
            <person name="Chow J."/>
            <person name="Chiniquy J."/>
            <person name="Lipzen A."/>
            <person name="Tritt A."/>
            <person name="Sun H."/>
            <person name="Haridas S."/>
            <person name="LaButti K."/>
            <person name="Ohm R.A."/>
            <person name="Kues U."/>
            <person name="Blanchette R.A."/>
            <person name="Grigoriev I.V."/>
            <person name="Minto R.E."/>
            <person name="Hibbett D.S."/>
        </authorList>
    </citation>
    <scope>NUCLEOTIDE SEQUENCE [LARGE SCALE GENOMIC DNA]</scope>
    <source>
        <strain evidence="2 3">ATCC 64428</strain>
    </source>
</reference>
<organism evidence="2 3">
    <name type="scientific">Fistulina hepatica ATCC 64428</name>
    <dbReference type="NCBI Taxonomy" id="1128425"/>
    <lineage>
        <taxon>Eukaryota</taxon>
        <taxon>Fungi</taxon>
        <taxon>Dikarya</taxon>
        <taxon>Basidiomycota</taxon>
        <taxon>Agaricomycotina</taxon>
        <taxon>Agaricomycetes</taxon>
        <taxon>Agaricomycetidae</taxon>
        <taxon>Agaricales</taxon>
        <taxon>Fistulinaceae</taxon>
        <taxon>Fistulina</taxon>
    </lineage>
</organism>
<dbReference type="EMBL" id="KN881694">
    <property type="protein sequence ID" value="KIY50024.1"/>
    <property type="molecule type" value="Genomic_DNA"/>
</dbReference>
<dbReference type="AlphaFoldDB" id="A0A0D7AFX0"/>
<keyword evidence="3" id="KW-1185">Reference proteome</keyword>
<proteinExistence type="predicted"/>
<feature type="coiled-coil region" evidence="1">
    <location>
        <begin position="87"/>
        <end position="114"/>
    </location>
</feature>
<accession>A0A0D7AFX0</accession>
<protein>
    <submittedName>
        <fullName evidence="2">Uncharacterized protein</fullName>
    </submittedName>
</protein>